<proteinExistence type="predicted"/>
<dbReference type="AlphaFoldDB" id="A0A1M4MX03"/>
<feature type="transmembrane region" description="Helical" evidence="1">
    <location>
        <begin position="100"/>
        <end position="119"/>
    </location>
</feature>
<dbReference type="RefSeq" id="WP_072705770.1">
    <property type="nucleotide sequence ID" value="NZ_FMJB01000043.1"/>
</dbReference>
<evidence type="ECO:0000256" key="1">
    <source>
        <dbReference type="SAM" id="Phobius"/>
    </source>
</evidence>
<keyword evidence="1" id="KW-0812">Transmembrane</keyword>
<name>A0A1M4MX03_9RHOB</name>
<protein>
    <submittedName>
        <fullName evidence="2">Putative membrane protein</fullName>
    </submittedName>
</protein>
<gene>
    <name evidence="2" type="ORF">KARMA_1269</name>
</gene>
<keyword evidence="3" id="KW-1185">Reference proteome</keyword>
<dbReference type="InterPro" id="IPR018750">
    <property type="entry name" value="DUF2306_membrane"/>
</dbReference>
<keyword evidence="1" id="KW-1133">Transmembrane helix</keyword>
<feature type="transmembrane region" description="Helical" evidence="1">
    <location>
        <begin position="68"/>
        <end position="88"/>
    </location>
</feature>
<dbReference type="EMBL" id="FMJB01000043">
    <property type="protein sequence ID" value="SCM67082.1"/>
    <property type="molecule type" value="Genomic_DNA"/>
</dbReference>
<evidence type="ECO:0000313" key="3">
    <source>
        <dbReference type="Proteomes" id="UP000184085"/>
    </source>
</evidence>
<feature type="transmembrane region" description="Helical" evidence="1">
    <location>
        <begin position="43"/>
        <end position="62"/>
    </location>
</feature>
<keyword evidence="1" id="KW-0472">Membrane</keyword>
<evidence type="ECO:0000313" key="2">
    <source>
        <dbReference type="EMBL" id="SCM67082.1"/>
    </source>
</evidence>
<feature type="transmembrane region" description="Helical" evidence="1">
    <location>
        <begin position="12"/>
        <end position="31"/>
    </location>
</feature>
<sequence length="131" mass="14089">MSVHPLGAAPALIQVHTFAAFGAAALTILIFSMPRGTLWHRRLGWAWVCTMALAALTSFGITEMRQGQLGPIHVLSVATLGFLVLGVVRARRRQIAGHRRTMLGLTYGALCVAGAFTLLPGRLMHTVLFGQ</sequence>
<dbReference type="Proteomes" id="UP000184085">
    <property type="component" value="Unassembled WGS sequence"/>
</dbReference>
<accession>A0A1M4MX03</accession>
<dbReference type="Pfam" id="PF10067">
    <property type="entry name" value="DUF2306"/>
    <property type="match status" value="1"/>
</dbReference>
<organism evidence="2 3">
    <name type="scientific">Donghicola eburneus</name>
    <dbReference type="NCBI Taxonomy" id="393278"/>
    <lineage>
        <taxon>Bacteria</taxon>
        <taxon>Pseudomonadati</taxon>
        <taxon>Pseudomonadota</taxon>
        <taxon>Alphaproteobacteria</taxon>
        <taxon>Rhodobacterales</taxon>
        <taxon>Roseobacteraceae</taxon>
        <taxon>Donghicola</taxon>
    </lineage>
</organism>
<reference evidence="3" key="1">
    <citation type="submission" date="2016-09" db="EMBL/GenBank/DDBJ databases">
        <authorList>
            <person name="Wibberg D."/>
        </authorList>
    </citation>
    <scope>NUCLEOTIDE SEQUENCE [LARGE SCALE GENOMIC DNA]</scope>
</reference>